<name>A0A517LMB5_9PEZI</name>
<dbReference type="OrthoDB" id="10495814at2759"/>
<dbReference type="AlphaFoldDB" id="A0A517LMB5"/>
<sequence>MARSHCDHCAMFAALHPTHGYHCRVYPERWRRGDPIGQSILAPAPTPAPAPAPAPPPAVVAPAPAVKKEEEEEEEKKNEDDKVVIKKEEDA</sequence>
<dbReference type="EMBL" id="CP042200">
    <property type="protein sequence ID" value="QDS76787.1"/>
    <property type="molecule type" value="Genomic_DNA"/>
</dbReference>
<dbReference type="Proteomes" id="UP000316270">
    <property type="component" value="Chromosome 16"/>
</dbReference>
<evidence type="ECO:0000313" key="2">
    <source>
        <dbReference type="EMBL" id="QDS76787.1"/>
    </source>
</evidence>
<accession>A0A517LMB5</accession>
<protein>
    <submittedName>
        <fullName evidence="2">Uncharacterized protein</fullName>
    </submittedName>
</protein>
<evidence type="ECO:0000256" key="1">
    <source>
        <dbReference type="SAM" id="MobiDB-lite"/>
    </source>
</evidence>
<gene>
    <name evidence="2" type="ORF">FKW77_002214</name>
</gene>
<proteinExistence type="predicted"/>
<keyword evidence="3" id="KW-1185">Reference proteome</keyword>
<feature type="region of interest" description="Disordered" evidence="1">
    <location>
        <begin position="35"/>
        <end position="91"/>
    </location>
</feature>
<feature type="compositionally biased region" description="Pro residues" evidence="1">
    <location>
        <begin position="44"/>
        <end position="59"/>
    </location>
</feature>
<organism evidence="2 3">
    <name type="scientific">Venturia effusa</name>
    <dbReference type="NCBI Taxonomy" id="50376"/>
    <lineage>
        <taxon>Eukaryota</taxon>
        <taxon>Fungi</taxon>
        <taxon>Dikarya</taxon>
        <taxon>Ascomycota</taxon>
        <taxon>Pezizomycotina</taxon>
        <taxon>Dothideomycetes</taxon>
        <taxon>Pleosporomycetidae</taxon>
        <taxon>Venturiales</taxon>
        <taxon>Venturiaceae</taxon>
        <taxon>Venturia</taxon>
    </lineage>
</organism>
<feature type="compositionally biased region" description="Basic and acidic residues" evidence="1">
    <location>
        <begin position="75"/>
        <end position="91"/>
    </location>
</feature>
<reference evidence="2 3" key="1">
    <citation type="submission" date="2019-07" db="EMBL/GenBank/DDBJ databases">
        <title>Finished genome of Venturia effusa.</title>
        <authorList>
            <person name="Young C.A."/>
            <person name="Cox M.P."/>
            <person name="Ganley A.R.D."/>
            <person name="David W.J."/>
        </authorList>
    </citation>
    <scope>NUCLEOTIDE SEQUENCE [LARGE SCALE GENOMIC DNA]</scope>
    <source>
        <strain evidence="3">albino</strain>
    </source>
</reference>
<evidence type="ECO:0000313" key="3">
    <source>
        <dbReference type="Proteomes" id="UP000316270"/>
    </source>
</evidence>